<reference evidence="4 5" key="1">
    <citation type="submission" date="2019-12" db="EMBL/GenBank/DDBJ databases">
        <title>Streptomyces sp. strain T44 isolated from rhizosphere soil of Broussonetia papyrifera.</title>
        <authorList>
            <person name="Mo P."/>
        </authorList>
    </citation>
    <scope>NUCLEOTIDE SEQUENCE [LARGE SCALE GENOMIC DNA]</scope>
    <source>
        <strain evidence="4 5">T44</strain>
    </source>
</reference>
<proteinExistence type="predicted"/>
<dbReference type="Proteomes" id="UP000436138">
    <property type="component" value="Chromosome"/>
</dbReference>
<gene>
    <name evidence="4" type="ORF">GQF42_25250</name>
</gene>
<dbReference type="KEGG" id="sbro:GQF42_25250"/>
<evidence type="ECO:0000259" key="3">
    <source>
        <dbReference type="Pfam" id="PF24410"/>
    </source>
</evidence>
<evidence type="ECO:0000256" key="1">
    <source>
        <dbReference type="SAM" id="MobiDB-lite"/>
    </source>
</evidence>
<dbReference type="Pfam" id="PF24401">
    <property type="entry name" value="iHD-CE"/>
    <property type="match status" value="1"/>
</dbReference>
<keyword evidence="5" id="KW-1185">Reference proteome</keyword>
<evidence type="ECO:0000313" key="5">
    <source>
        <dbReference type="Proteomes" id="UP000436138"/>
    </source>
</evidence>
<dbReference type="InterPro" id="IPR056506">
    <property type="entry name" value="iHD-CE"/>
</dbReference>
<protein>
    <recommendedName>
        <fullName evidence="6">ATP-binding protein</fullName>
    </recommendedName>
</protein>
<feature type="region of interest" description="Disordered" evidence="1">
    <location>
        <begin position="1442"/>
        <end position="1463"/>
    </location>
</feature>
<dbReference type="InterPro" id="IPR036890">
    <property type="entry name" value="HATPase_C_sf"/>
</dbReference>
<dbReference type="InterPro" id="IPR020575">
    <property type="entry name" value="Hsp90_N"/>
</dbReference>
<dbReference type="PRINTS" id="PR00775">
    <property type="entry name" value="HEATSHOCK90"/>
</dbReference>
<evidence type="ECO:0008006" key="6">
    <source>
        <dbReference type="Google" id="ProtNLM"/>
    </source>
</evidence>
<feature type="domain" description="wHTH-Hsp90 Na associated" evidence="3">
    <location>
        <begin position="1065"/>
        <end position="1112"/>
    </location>
</feature>
<dbReference type="Pfam" id="PF24410">
    <property type="entry name" value="wHTH-HSP90_Na-assoc"/>
    <property type="match status" value="2"/>
</dbReference>
<name>A0A6I6N671_9ACTN</name>
<dbReference type="SUPFAM" id="SSF55874">
    <property type="entry name" value="ATPase domain of HSP90 chaperone/DNA topoisomerase II/histidine kinase"/>
    <property type="match status" value="1"/>
</dbReference>
<feature type="compositionally biased region" description="Low complexity" evidence="1">
    <location>
        <begin position="1449"/>
        <end position="1463"/>
    </location>
</feature>
<evidence type="ECO:0000313" key="4">
    <source>
        <dbReference type="EMBL" id="QHA06149.1"/>
    </source>
</evidence>
<organism evidence="4 5">
    <name type="scientific">Streptomyces broussonetiae</name>
    <dbReference type="NCBI Taxonomy" id="2686304"/>
    <lineage>
        <taxon>Bacteria</taxon>
        <taxon>Bacillati</taxon>
        <taxon>Actinomycetota</taxon>
        <taxon>Actinomycetes</taxon>
        <taxon>Kitasatosporales</taxon>
        <taxon>Streptomycetaceae</taxon>
        <taxon>Streptomyces</taxon>
    </lineage>
</organism>
<dbReference type="EMBL" id="CP047020">
    <property type="protein sequence ID" value="QHA06149.1"/>
    <property type="molecule type" value="Genomic_DNA"/>
</dbReference>
<evidence type="ECO:0000259" key="2">
    <source>
        <dbReference type="Pfam" id="PF24401"/>
    </source>
</evidence>
<dbReference type="RefSeq" id="WP_158923531.1">
    <property type="nucleotide sequence ID" value="NZ_CP047020.1"/>
</dbReference>
<feature type="domain" description="iHD-CE" evidence="2">
    <location>
        <begin position="104"/>
        <end position="453"/>
    </location>
</feature>
<dbReference type="InterPro" id="IPR056507">
    <property type="entry name" value="wHTH-HSP90_Na-assoc"/>
</dbReference>
<sequence>MTGAVQYEEYLRRLAGAAGEPSGQSLSGRVEAPARTIDAWLGCRVVPRWSHRVQQFLQELESLAGERPLSRSEWEGLLEDARRRLQGRRRVPEETARTGVQRDWLRAAEGSQAWKRVAPEWADQAGALRDHTLEVVNGLAELLDTKGEMLLRDPWYDPYLPVRTLVRADRPLERIKLRLDGTLAPAEAALIVLLPFLYQVRLAWTVDQLHHVDPTDLDDRVRPGDTERSGYAAVLRDHKQLIRQARRGDSLPDRSDGRQEAGWWLFHQWVRPQTRQPGRLDDVLDALGVVADVMRPVLAPSLLGRLLSCAHRRPRELFGTKQEEALDVNSFEVRFPGQDTQEVRERLVGPLFAIAHAMAVEATELPSVVVKHVGIPQPVDPERLLRTLKEADWRSVEDTVALSADCEHPAVVAALTEHTRHVDALLRETHRARPAVPEFAALPVYAHADGVREVDDRGAPRQTGEVIRFRLDEERVQELLMGENLYRDRSLAIRELYQNALDACRYRRAIEYQHNGGDTFPGKITFEQGRDDDGRYYLECRDNGIGMDETVLAEVFSRAGVRFSDHARSRKERTPAGDDGIKVRPNSRFGIGVLSYFMLADEIRVTTRHMPMDGVQSAELTVLITGPGHYFRVSRTEPQSGEIGTRVRLYLREDNAPSCVRELRRLLGIAEFHTEAFHGKSLKAAWKPGALETRQATGERAAGIVAHGRTVSWPPEGDVRCVDGQVVWCEQGGGILADGILIEPRVRHGVLAGPGQDGRLRGAVVNLAGGTRPKDLSVDRSEILDQDVDQVVEKLVTQALPALLAADPPLLTSDWLADVAVSSPRLADIVTEAAGKEGVLLEANGHATPVATVGFFPPDVDLVHRVPRTAYWADYVRGAGRRPDAVTLLWRLLAHRPNPELTALTGIVPELARITDVLPARPSDLLLRSYDSAGSRAWITHDDLEGSASPAHAVSAAMACGASYDEVLARMELLRLPVPERSGAKVAADSTTVTLLDKELRGPQGDFDAYRWLSTADHVPPGHIVKAHLMLNIRIEDVVGRLRTLGFPVPETGMRAETPEDWVPLLLSEDLDGEFPWLQPHQRVVAGRVLDAVRRLRRPLGEIVERLTDYGLRPEVGALDERSAREVLRLSAEWGWNDKVLRRLDVHEPVPPGPLVMACRRSGTALADVARRMEELGFCVGSLPDRVEDADAPLLDFANGREVPLEALVDRAADSGLSLAAAAARMRAYGLCPQDAVLPDHMAADDAKVLIDVARSLQRGGGSLTSSIVPMLTVLQTAERNRLSPQAVIDCLHRYGVRTSHATAPTRPGRHDSELVGVGLGIDHVSWDRPVPPFHLVTVAPALLMERDAVIGRLVEFGLQVPTQALDELTDEDLDLCRDGFGRDRTELPLRLGDPIDDYLTIARESGVPLEELLPSLTRLGVDLPKVAAAVRAALPYVPGLVMAPGDDAPQTAPTTSRPSPAT</sequence>
<accession>A0A6I6N671</accession>
<dbReference type="Gene3D" id="3.30.565.10">
    <property type="entry name" value="Histidine kinase-like ATPase, C-terminal domain"/>
    <property type="match status" value="1"/>
</dbReference>
<feature type="domain" description="wHTH-Hsp90 Na associated" evidence="3">
    <location>
        <begin position="989"/>
        <end position="1047"/>
    </location>
</feature>